<protein>
    <submittedName>
        <fullName evidence="1">1284_t:CDS:1</fullName>
    </submittedName>
</protein>
<accession>A0ACA9SKR5</accession>
<evidence type="ECO:0000313" key="1">
    <source>
        <dbReference type="EMBL" id="CAG8841329.1"/>
    </source>
</evidence>
<evidence type="ECO:0000313" key="2">
    <source>
        <dbReference type="Proteomes" id="UP000789920"/>
    </source>
</evidence>
<feature type="non-terminal residue" evidence="1">
    <location>
        <position position="1"/>
    </location>
</feature>
<reference evidence="1" key="1">
    <citation type="submission" date="2021-06" db="EMBL/GenBank/DDBJ databases">
        <authorList>
            <person name="Kallberg Y."/>
            <person name="Tangrot J."/>
            <person name="Rosling A."/>
        </authorList>
    </citation>
    <scope>NUCLEOTIDE SEQUENCE</scope>
    <source>
        <strain evidence="1">MA461A</strain>
    </source>
</reference>
<feature type="non-terminal residue" evidence="1">
    <location>
        <position position="86"/>
    </location>
</feature>
<keyword evidence="2" id="KW-1185">Reference proteome</keyword>
<dbReference type="Proteomes" id="UP000789920">
    <property type="component" value="Unassembled WGS sequence"/>
</dbReference>
<sequence>EELNSEEEELESENSDNKDGHASFSRNSTRRGRGRPRLSTSNINKQSRRGHARPYRLPKSSETPLTNIRLEFLPLHTTAHLQPMDA</sequence>
<dbReference type="EMBL" id="CAJVQC010129952">
    <property type="protein sequence ID" value="CAG8841329.1"/>
    <property type="molecule type" value="Genomic_DNA"/>
</dbReference>
<name>A0ACA9SKR5_9GLOM</name>
<gene>
    <name evidence="1" type="ORF">RPERSI_LOCUS31824</name>
</gene>
<comment type="caution">
    <text evidence="1">The sequence shown here is derived from an EMBL/GenBank/DDBJ whole genome shotgun (WGS) entry which is preliminary data.</text>
</comment>
<organism evidence="1 2">
    <name type="scientific">Racocetra persica</name>
    <dbReference type="NCBI Taxonomy" id="160502"/>
    <lineage>
        <taxon>Eukaryota</taxon>
        <taxon>Fungi</taxon>
        <taxon>Fungi incertae sedis</taxon>
        <taxon>Mucoromycota</taxon>
        <taxon>Glomeromycotina</taxon>
        <taxon>Glomeromycetes</taxon>
        <taxon>Diversisporales</taxon>
        <taxon>Gigasporaceae</taxon>
        <taxon>Racocetra</taxon>
    </lineage>
</organism>
<proteinExistence type="predicted"/>